<feature type="transmembrane region" description="Helical" evidence="19">
    <location>
        <begin position="177"/>
        <end position="196"/>
    </location>
</feature>
<evidence type="ECO:0000256" key="15">
    <source>
        <dbReference type="ARBA" id="ARBA00032605"/>
    </source>
</evidence>
<keyword evidence="9 19" id="KW-0808">Transferase</keyword>
<evidence type="ECO:0000256" key="5">
    <source>
        <dbReference type="ARBA" id="ARBA00013200"/>
    </source>
</evidence>
<sequence length="258" mass="28804">MREQWQLFLTAVMFYTRLPVTVKEPYSPEMLNRATKYLPLVGWIIGIFMLAVIWAFGDIAPRPLTVLLALCVSIWSTGAFHEDGFADMCDGFGGGWTKERILEIMKDSRIGTYGMLGLLLLMAAKLVSLMSLPIHTMMLAVIAAQPLSRFTAVTVIYTQQYVREDELSKSKPIAKGISTQELVVAGIFGLLPFVAVTVYLQNYGLLITLLAVLMARLYMGRLMKKWIGGYTGDCLGAVQQVAESVIYLCFCILAWKYT</sequence>
<keyword evidence="7 19" id="KW-1003">Cell membrane</keyword>
<evidence type="ECO:0000256" key="9">
    <source>
        <dbReference type="ARBA" id="ARBA00022679"/>
    </source>
</evidence>
<dbReference type="NCBIfam" id="TIGR00317">
    <property type="entry name" value="cobS"/>
    <property type="match status" value="1"/>
</dbReference>
<evidence type="ECO:0000256" key="14">
    <source>
        <dbReference type="ARBA" id="ARBA00025228"/>
    </source>
</evidence>
<comment type="similarity">
    <text evidence="4 19">Belongs to the CobS family.</text>
</comment>
<evidence type="ECO:0000256" key="18">
    <source>
        <dbReference type="ARBA" id="ARBA00049504"/>
    </source>
</evidence>
<dbReference type="PANTHER" id="PTHR34148:SF1">
    <property type="entry name" value="ADENOSYLCOBINAMIDE-GDP RIBAZOLETRANSFERASE"/>
    <property type="match status" value="1"/>
</dbReference>
<dbReference type="EMBL" id="FRBL01000007">
    <property type="protein sequence ID" value="SHM27643.1"/>
    <property type="molecule type" value="Genomic_DNA"/>
</dbReference>
<comment type="function">
    <text evidence="14 19">Joins adenosylcobinamide-GDP and alpha-ribazole to generate adenosylcobalamin (Ado-cobalamin). Also synthesizes adenosylcobalamin 5'-phosphate from adenosylcobinamide-GDP and alpha-ribazole 5'-phosphate.</text>
</comment>
<proteinExistence type="inferred from homology"/>
<accession>A0A1M7HH52</accession>
<dbReference type="Pfam" id="PF02654">
    <property type="entry name" value="CobS"/>
    <property type="match status" value="1"/>
</dbReference>
<comment type="catalytic activity">
    <reaction evidence="18 19">
        <text>alpha-ribazole 5'-phosphate + adenosylcob(III)inamide-GDP = adenosylcob(III)alamin 5'-phosphate + GMP + H(+)</text>
        <dbReference type="Rhea" id="RHEA:23560"/>
        <dbReference type="ChEBI" id="CHEBI:15378"/>
        <dbReference type="ChEBI" id="CHEBI:57918"/>
        <dbReference type="ChEBI" id="CHEBI:58115"/>
        <dbReference type="ChEBI" id="CHEBI:60487"/>
        <dbReference type="ChEBI" id="CHEBI:60493"/>
        <dbReference type="EC" id="2.7.8.26"/>
    </reaction>
</comment>
<evidence type="ECO:0000256" key="2">
    <source>
        <dbReference type="ARBA" id="ARBA00004651"/>
    </source>
</evidence>
<dbReference type="HAMAP" id="MF_00719">
    <property type="entry name" value="CobS"/>
    <property type="match status" value="1"/>
</dbReference>
<gene>
    <name evidence="19" type="primary">cobS</name>
    <name evidence="20" type="ORF">SAMN05444266_107230</name>
</gene>
<keyword evidence="10 19" id="KW-0812">Transmembrane</keyword>
<dbReference type="InterPro" id="IPR003805">
    <property type="entry name" value="CobS"/>
</dbReference>
<feature type="transmembrane region" description="Helical" evidence="19">
    <location>
        <begin position="37"/>
        <end position="57"/>
    </location>
</feature>
<evidence type="ECO:0000256" key="10">
    <source>
        <dbReference type="ARBA" id="ARBA00022692"/>
    </source>
</evidence>
<evidence type="ECO:0000313" key="21">
    <source>
        <dbReference type="Proteomes" id="UP000184420"/>
    </source>
</evidence>
<organism evidence="20 21">
    <name type="scientific">Chitinophaga jiangningensis</name>
    <dbReference type="NCBI Taxonomy" id="1419482"/>
    <lineage>
        <taxon>Bacteria</taxon>
        <taxon>Pseudomonadati</taxon>
        <taxon>Bacteroidota</taxon>
        <taxon>Chitinophagia</taxon>
        <taxon>Chitinophagales</taxon>
        <taxon>Chitinophagaceae</taxon>
        <taxon>Chitinophaga</taxon>
    </lineage>
</organism>
<feature type="transmembrane region" description="Helical" evidence="19">
    <location>
        <begin position="110"/>
        <end position="131"/>
    </location>
</feature>
<dbReference type="GO" id="GO:0008818">
    <property type="term" value="F:cobalamin 5'-phosphate synthase activity"/>
    <property type="evidence" value="ECO:0007669"/>
    <property type="project" value="UniProtKB-UniRule"/>
</dbReference>
<evidence type="ECO:0000256" key="16">
    <source>
        <dbReference type="ARBA" id="ARBA00032853"/>
    </source>
</evidence>
<reference evidence="20 21" key="1">
    <citation type="submission" date="2016-11" db="EMBL/GenBank/DDBJ databases">
        <authorList>
            <person name="Jaros S."/>
            <person name="Januszkiewicz K."/>
            <person name="Wedrychowicz H."/>
        </authorList>
    </citation>
    <scope>NUCLEOTIDE SEQUENCE [LARGE SCALE GENOMIC DNA]</scope>
    <source>
        <strain evidence="20 21">DSM 27406</strain>
    </source>
</reference>
<keyword evidence="11 19" id="KW-0460">Magnesium</keyword>
<evidence type="ECO:0000256" key="11">
    <source>
        <dbReference type="ARBA" id="ARBA00022842"/>
    </source>
</evidence>
<evidence type="ECO:0000256" key="12">
    <source>
        <dbReference type="ARBA" id="ARBA00022989"/>
    </source>
</evidence>
<keyword evidence="21" id="KW-1185">Reference proteome</keyword>
<feature type="transmembrane region" description="Helical" evidence="19">
    <location>
        <begin position="202"/>
        <end position="219"/>
    </location>
</feature>
<evidence type="ECO:0000256" key="7">
    <source>
        <dbReference type="ARBA" id="ARBA00022475"/>
    </source>
</evidence>
<dbReference type="GO" id="GO:0051073">
    <property type="term" value="F:adenosylcobinamide-GDP ribazoletransferase activity"/>
    <property type="evidence" value="ECO:0007669"/>
    <property type="project" value="UniProtKB-UniRule"/>
</dbReference>
<keyword evidence="12 19" id="KW-1133">Transmembrane helix</keyword>
<dbReference type="Proteomes" id="UP000184420">
    <property type="component" value="Unassembled WGS sequence"/>
</dbReference>
<dbReference type="GO" id="GO:0009236">
    <property type="term" value="P:cobalamin biosynthetic process"/>
    <property type="evidence" value="ECO:0007669"/>
    <property type="project" value="UniProtKB-UniRule"/>
</dbReference>
<dbReference type="UniPathway" id="UPA00148">
    <property type="reaction ID" value="UER00238"/>
</dbReference>
<evidence type="ECO:0000256" key="8">
    <source>
        <dbReference type="ARBA" id="ARBA00022573"/>
    </source>
</evidence>
<evidence type="ECO:0000313" key="20">
    <source>
        <dbReference type="EMBL" id="SHM27643.1"/>
    </source>
</evidence>
<comment type="catalytic activity">
    <reaction evidence="17 19">
        <text>alpha-ribazole + adenosylcob(III)inamide-GDP = adenosylcob(III)alamin + GMP + H(+)</text>
        <dbReference type="Rhea" id="RHEA:16049"/>
        <dbReference type="ChEBI" id="CHEBI:10329"/>
        <dbReference type="ChEBI" id="CHEBI:15378"/>
        <dbReference type="ChEBI" id="CHEBI:18408"/>
        <dbReference type="ChEBI" id="CHEBI:58115"/>
        <dbReference type="ChEBI" id="CHEBI:60487"/>
        <dbReference type="EC" id="2.7.8.26"/>
    </reaction>
</comment>
<dbReference type="PANTHER" id="PTHR34148">
    <property type="entry name" value="ADENOSYLCOBINAMIDE-GDP RIBAZOLETRANSFERASE"/>
    <property type="match status" value="1"/>
</dbReference>
<evidence type="ECO:0000256" key="13">
    <source>
        <dbReference type="ARBA" id="ARBA00023136"/>
    </source>
</evidence>
<evidence type="ECO:0000256" key="3">
    <source>
        <dbReference type="ARBA" id="ARBA00004663"/>
    </source>
</evidence>
<keyword evidence="13 19" id="KW-0472">Membrane</keyword>
<dbReference type="EC" id="2.7.8.26" evidence="5 19"/>
<comment type="cofactor">
    <cofactor evidence="1 19">
        <name>Mg(2+)</name>
        <dbReference type="ChEBI" id="CHEBI:18420"/>
    </cofactor>
</comment>
<keyword evidence="8 19" id="KW-0169">Cobalamin biosynthesis</keyword>
<name>A0A1M7HH52_9BACT</name>
<dbReference type="OrthoDB" id="9794626at2"/>
<protein>
    <recommendedName>
        <fullName evidence="6 19">Adenosylcobinamide-GDP ribazoletransferase</fullName>
        <ecNumber evidence="5 19">2.7.8.26</ecNumber>
    </recommendedName>
    <alternativeName>
        <fullName evidence="16 19">Cobalamin synthase</fullName>
    </alternativeName>
    <alternativeName>
        <fullName evidence="15 19">Cobalamin-5'-phosphate synthase</fullName>
    </alternativeName>
</protein>
<evidence type="ECO:0000256" key="17">
    <source>
        <dbReference type="ARBA" id="ARBA00048623"/>
    </source>
</evidence>
<dbReference type="AlphaFoldDB" id="A0A1M7HH52"/>
<feature type="transmembrane region" description="Helical" evidence="19">
    <location>
        <begin position="137"/>
        <end position="157"/>
    </location>
</feature>
<dbReference type="STRING" id="1419482.SAMN05444266_107230"/>
<evidence type="ECO:0000256" key="1">
    <source>
        <dbReference type="ARBA" id="ARBA00001946"/>
    </source>
</evidence>
<evidence type="ECO:0000256" key="4">
    <source>
        <dbReference type="ARBA" id="ARBA00010561"/>
    </source>
</evidence>
<dbReference type="RefSeq" id="WP_073084240.1">
    <property type="nucleotide sequence ID" value="NZ_FRBL01000007.1"/>
</dbReference>
<comment type="pathway">
    <text evidence="3 19">Cofactor biosynthesis; adenosylcobalamin biosynthesis; adenosylcobalamin from cob(II)yrinate a,c-diamide: step 7/7.</text>
</comment>
<evidence type="ECO:0000256" key="19">
    <source>
        <dbReference type="HAMAP-Rule" id="MF_00719"/>
    </source>
</evidence>
<dbReference type="GO" id="GO:0005886">
    <property type="term" value="C:plasma membrane"/>
    <property type="evidence" value="ECO:0007669"/>
    <property type="project" value="UniProtKB-SubCell"/>
</dbReference>
<evidence type="ECO:0000256" key="6">
    <source>
        <dbReference type="ARBA" id="ARBA00015850"/>
    </source>
</evidence>
<comment type="subcellular location">
    <subcellularLocation>
        <location evidence="2 19">Cell membrane</location>
        <topology evidence="2 19">Multi-pass membrane protein</topology>
    </subcellularLocation>
</comment>
<dbReference type="NCBIfam" id="NF001277">
    <property type="entry name" value="PRK00235.1-3"/>
    <property type="match status" value="1"/>
</dbReference>